<sequence>MHSRRLFSQAMLQYPRASLLRSSFVYAFFSIKPASNNSISRKISSAVPKQKDNPSSQLKSTANPSTPSLNLFSLLRECSLPVRCTVYAGLSVLAAMETTFWINVIRYRYFSPEKDKADEFFVEVRKRVQRYRELWIQSYGEYYSGTLWGL</sequence>
<gene>
    <name evidence="2" type="ORF">CC78DRAFT_114635</name>
</gene>
<evidence type="ECO:0000256" key="1">
    <source>
        <dbReference type="SAM" id="MobiDB-lite"/>
    </source>
</evidence>
<feature type="compositionally biased region" description="Polar residues" evidence="1">
    <location>
        <begin position="53"/>
        <end position="63"/>
    </location>
</feature>
<dbReference type="AlphaFoldDB" id="A0A9P4JWW1"/>
<keyword evidence="3" id="KW-1185">Reference proteome</keyword>
<name>A0A9P4JWW1_9PLEO</name>
<proteinExistence type="predicted"/>
<dbReference type="EMBL" id="ML986764">
    <property type="protein sequence ID" value="KAF2258442.1"/>
    <property type="molecule type" value="Genomic_DNA"/>
</dbReference>
<dbReference type="OrthoDB" id="3797897at2759"/>
<evidence type="ECO:0000313" key="3">
    <source>
        <dbReference type="Proteomes" id="UP000800093"/>
    </source>
</evidence>
<evidence type="ECO:0000313" key="2">
    <source>
        <dbReference type="EMBL" id="KAF2258442.1"/>
    </source>
</evidence>
<protein>
    <submittedName>
        <fullName evidence="2">Uncharacterized protein</fullName>
    </submittedName>
</protein>
<reference evidence="3" key="1">
    <citation type="journal article" date="2020" name="Stud. Mycol.">
        <title>101 Dothideomycetes genomes: A test case for predicting lifestyles and emergence of pathogens.</title>
        <authorList>
            <person name="Haridas S."/>
            <person name="Albert R."/>
            <person name="Binder M."/>
            <person name="Bloem J."/>
            <person name="LaButti K."/>
            <person name="Salamov A."/>
            <person name="Andreopoulos B."/>
            <person name="Baker S."/>
            <person name="Barry K."/>
            <person name="Bills G."/>
            <person name="Bluhm B."/>
            <person name="Cannon C."/>
            <person name="Castanera R."/>
            <person name="Culley D."/>
            <person name="Daum C."/>
            <person name="Ezra D."/>
            <person name="Gonzalez J."/>
            <person name="Henrissat B."/>
            <person name="Kuo A."/>
            <person name="Liang C."/>
            <person name="Lipzen A."/>
            <person name="Lutzoni F."/>
            <person name="Magnuson J."/>
            <person name="Mondo S."/>
            <person name="Nolan M."/>
            <person name="Ohm R."/>
            <person name="Pangilinan J."/>
            <person name="Park H.-J."/>
            <person name="Ramirez L."/>
            <person name="Alfaro M."/>
            <person name="Sun H."/>
            <person name="Tritt A."/>
            <person name="Yoshinaga Y."/>
            <person name="Zwiers L.-H."/>
            <person name="Turgeon B."/>
            <person name="Goodwin S."/>
            <person name="Spatafora J."/>
            <person name="Crous P."/>
            <person name="Grigoriev I."/>
        </authorList>
    </citation>
    <scope>NUCLEOTIDE SEQUENCE [LARGE SCALE GENOMIC DNA]</scope>
    <source>
        <strain evidence="3">CBS 304.66</strain>
    </source>
</reference>
<feature type="region of interest" description="Disordered" evidence="1">
    <location>
        <begin position="42"/>
        <end position="63"/>
    </location>
</feature>
<organism evidence="2 3">
    <name type="scientific">Lojkania enalia</name>
    <dbReference type="NCBI Taxonomy" id="147567"/>
    <lineage>
        <taxon>Eukaryota</taxon>
        <taxon>Fungi</taxon>
        <taxon>Dikarya</taxon>
        <taxon>Ascomycota</taxon>
        <taxon>Pezizomycotina</taxon>
        <taxon>Dothideomycetes</taxon>
        <taxon>Pleosporomycetidae</taxon>
        <taxon>Pleosporales</taxon>
        <taxon>Pleosporales incertae sedis</taxon>
        <taxon>Lojkania</taxon>
    </lineage>
</organism>
<comment type="caution">
    <text evidence="2">The sequence shown here is derived from an EMBL/GenBank/DDBJ whole genome shotgun (WGS) entry which is preliminary data.</text>
</comment>
<dbReference type="Proteomes" id="UP000800093">
    <property type="component" value="Unassembled WGS sequence"/>
</dbReference>
<accession>A0A9P4JWW1</accession>